<dbReference type="EMBL" id="CP001404">
    <property type="protein sequence ID" value="ACP50009.1"/>
    <property type="molecule type" value="Genomic_DNA"/>
</dbReference>
<dbReference type="AlphaFoldDB" id="C3NG48"/>
<feature type="transmembrane region" description="Helical" evidence="1">
    <location>
        <begin position="216"/>
        <end position="234"/>
    </location>
</feature>
<reference evidence="2 3" key="1">
    <citation type="journal article" date="2009" name="Proc. Natl. Acad. Sci. U.S.A.">
        <title>Biogeography of the Sulfolobus islandicus pan-genome.</title>
        <authorList>
            <person name="Reno M.L."/>
            <person name="Held N.L."/>
            <person name="Fields C.J."/>
            <person name="Burke P.V."/>
            <person name="Whitaker R.J."/>
        </authorList>
    </citation>
    <scope>NUCLEOTIDE SEQUENCE [LARGE SCALE GENOMIC DNA]</scope>
    <source>
        <strain evidence="3">Y.N.15.51 / Yellowstone #2</strain>
    </source>
</reference>
<evidence type="ECO:0000256" key="1">
    <source>
        <dbReference type="SAM" id="Phobius"/>
    </source>
</evidence>
<name>C3NG48_SACI1</name>
<dbReference type="HOGENOM" id="CLU_103622_0_0_2"/>
<gene>
    <name evidence="2" type="ordered locus">YN1551_3126</name>
</gene>
<keyword evidence="1" id="KW-1133">Transmembrane helix</keyword>
<accession>C3NG48</accession>
<keyword evidence="1" id="KW-0812">Transmembrane</keyword>
<evidence type="ECO:0000313" key="3">
    <source>
        <dbReference type="Proteomes" id="UP000006818"/>
    </source>
</evidence>
<proteinExistence type="predicted"/>
<organism evidence="2 3">
    <name type="scientific">Saccharolobus islandicus (strain Y.N.15.51 / Yellowstone #2)</name>
    <name type="common">Sulfolobus islandicus</name>
    <dbReference type="NCBI Taxonomy" id="419942"/>
    <lineage>
        <taxon>Archaea</taxon>
        <taxon>Thermoproteota</taxon>
        <taxon>Thermoprotei</taxon>
        <taxon>Sulfolobales</taxon>
        <taxon>Sulfolobaceae</taxon>
        <taxon>Saccharolobus</taxon>
    </lineage>
</organism>
<protein>
    <submittedName>
        <fullName evidence="2">Uncharacterized protein</fullName>
    </submittedName>
</protein>
<sequence>MKSFFFLIFFLSILLFPLALSLTLITSSQSSLVSGTFAIYNGTSTYYLQDGSMLFQKFSIIQMINKTFNNGTVLVGISIISWNTSMQSKFSYSLVNSTLPLPFYYVSPLLLGEKNISVSRVNLFYVNHTNSCYVYLRKSNVEGVAIETYFYFKSDGLADKIINLQIGANGKISSETTLVLWMTNFNNTHIGIPYFEGITTASSEVIVSLFPQYSKIMEYIIIVGALLVMVILLFRGTKWVR</sequence>
<dbReference type="KEGG" id="sin:YN1551_3126"/>
<evidence type="ECO:0000313" key="2">
    <source>
        <dbReference type="EMBL" id="ACP50009.1"/>
    </source>
</evidence>
<dbReference type="Proteomes" id="UP000006818">
    <property type="component" value="Chromosome"/>
</dbReference>
<keyword evidence="1" id="KW-0472">Membrane</keyword>